<dbReference type="AlphaFoldDB" id="A0A3D8MFT8"/>
<dbReference type="PANTHER" id="PTHR46260:SF3">
    <property type="entry name" value="RING-TYPE DOMAIN-CONTAINING PROTEIN"/>
    <property type="match status" value="1"/>
</dbReference>
<sequence>MSRPFSRYYVRLPLSLWCGLLLVLFNQHATAQWQAFSASGEMHPRHEAGLVVVEKNLYLLGGRRIQPLDMLALDSGKWMTRAAPPIELHHFQPVFWQDRIIIAGALTGPYPGEKPVPNIYFYFPARDSWQKGPEIPESRRRGAAGVVIVGDVLYLIAGTTNGHISGYVNWLDAFDLKKHTWQQLPDAPHSRDHFQAAVIGNKLYAAGGRQTSQATKEVFTRLIPQIDVFDLQTNRWSVLPQLLPTPRAGNSTLAVNGKLLVVGGESQRKSPAHNETEVYDPENQKWLSLPGLLQGRHGSGLGIADGYIWTASGSGARGGKPELNSVERMPLPEIVNGL</sequence>
<dbReference type="InterPro" id="IPR015915">
    <property type="entry name" value="Kelch-typ_b-propeller"/>
</dbReference>
<dbReference type="InterPro" id="IPR006652">
    <property type="entry name" value="Kelch_1"/>
</dbReference>
<dbReference type="InterPro" id="IPR051746">
    <property type="entry name" value="Kelch_domain_containing_8"/>
</dbReference>
<evidence type="ECO:0000256" key="1">
    <source>
        <dbReference type="ARBA" id="ARBA00022441"/>
    </source>
</evidence>
<dbReference type="RefSeq" id="WP_115591664.1">
    <property type="nucleotide sequence ID" value="NZ_QRHA01000001.1"/>
</dbReference>
<dbReference type="Gene3D" id="2.120.10.80">
    <property type="entry name" value="Kelch-type beta propeller"/>
    <property type="match status" value="2"/>
</dbReference>
<dbReference type="OrthoDB" id="246387at2"/>
<keyword evidence="4" id="KW-1185">Reference proteome</keyword>
<evidence type="ECO:0000256" key="2">
    <source>
        <dbReference type="ARBA" id="ARBA00022737"/>
    </source>
</evidence>
<dbReference type="Pfam" id="PF24681">
    <property type="entry name" value="Kelch_KLHDC2_KLHL20_DRC7"/>
    <property type="match status" value="1"/>
</dbReference>
<keyword evidence="1" id="KW-0880">Kelch repeat</keyword>
<gene>
    <name evidence="3" type="ORF">DXV75_02705</name>
</gene>
<evidence type="ECO:0000313" key="3">
    <source>
        <dbReference type="EMBL" id="RDV29374.1"/>
    </source>
</evidence>
<dbReference type="Proteomes" id="UP000256561">
    <property type="component" value="Unassembled WGS sequence"/>
</dbReference>
<dbReference type="PANTHER" id="PTHR46260">
    <property type="entry name" value="RING-TYPE DOMAIN-CONTAINING PROTEIN"/>
    <property type="match status" value="1"/>
</dbReference>
<dbReference type="SMART" id="SM00612">
    <property type="entry name" value="Kelch"/>
    <property type="match status" value="4"/>
</dbReference>
<reference evidence="4" key="1">
    <citation type="submission" date="2018-08" db="EMBL/GenBank/DDBJ databases">
        <authorList>
            <person name="Zhang J."/>
            <person name="Du Z.-J."/>
        </authorList>
    </citation>
    <scope>NUCLEOTIDE SEQUENCE [LARGE SCALE GENOMIC DNA]</scope>
    <source>
        <strain evidence="4">KCTC 52655</strain>
    </source>
</reference>
<comment type="caution">
    <text evidence="3">The sequence shown here is derived from an EMBL/GenBank/DDBJ whole genome shotgun (WGS) entry which is preliminary data.</text>
</comment>
<accession>A0A3D8MFT8</accession>
<protein>
    <submittedName>
        <fullName evidence="3">Galactose oxidase</fullName>
    </submittedName>
</protein>
<organism evidence="3 4">
    <name type="scientific">Alteromonas aestuariivivens</name>
    <dbReference type="NCBI Taxonomy" id="1938339"/>
    <lineage>
        <taxon>Bacteria</taxon>
        <taxon>Pseudomonadati</taxon>
        <taxon>Pseudomonadota</taxon>
        <taxon>Gammaproteobacteria</taxon>
        <taxon>Alteromonadales</taxon>
        <taxon>Alteromonadaceae</taxon>
        <taxon>Alteromonas/Salinimonas group</taxon>
        <taxon>Alteromonas</taxon>
    </lineage>
</organism>
<proteinExistence type="predicted"/>
<keyword evidence="2" id="KW-0677">Repeat</keyword>
<name>A0A3D8MFT8_9ALTE</name>
<dbReference type="EMBL" id="QRHA01000001">
    <property type="protein sequence ID" value="RDV29374.1"/>
    <property type="molecule type" value="Genomic_DNA"/>
</dbReference>
<dbReference type="SUPFAM" id="SSF117281">
    <property type="entry name" value="Kelch motif"/>
    <property type="match status" value="1"/>
</dbReference>
<evidence type="ECO:0000313" key="4">
    <source>
        <dbReference type="Proteomes" id="UP000256561"/>
    </source>
</evidence>